<sequence length="354" mass="41407">MTIIEDYMNEITLTCEKKMLMNKNLSKIDNKDTKENIVLNIHNYNDLTKYNYNIQQLKTMTKFYKLKLSGNKKELLNRVFVFLYLSSYIVKIQKIFRGVLYRKFLSFFGPALKNRSICTNETDFVTMDNLNELPLTQFFSYKDIDDFIYGFDISSIYNLIFKKTDDINKIGGINPYNRNKIPSFVMINLKMILRISKILNIKIDVVFDTNIGKISNEKTVEMRTVSLFQNIDSLGNYSSPEWFLSLNRNQVIQFMRELSDIWNYRAQLSFETKRNICPPNGEPFRNISISYITSETNIINIKKNILEVLERFISNGVDKDSKSLGAYYVLGALTLVNESAALSLPWLYQSVCYF</sequence>
<name>A0A6C0DIT3_9ZZZZ</name>
<evidence type="ECO:0000313" key="1">
    <source>
        <dbReference type="EMBL" id="QHT16331.1"/>
    </source>
</evidence>
<proteinExistence type="predicted"/>
<accession>A0A6C0DIT3</accession>
<dbReference type="InterPro" id="IPR036361">
    <property type="entry name" value="SAP_dom_sf"/>
</dbReference>
<dbReference type="SUPFAM" id="SSF68906">
    <property type="entry name" value="SAP domain"/>
    <property type="match status" value="1"/>
</dbReference>
<dbReference type="EMBL" id="MN739620">
    <property type="protein sequence ID" value="QHT16331.1"/>
    <property type="molecule type" value="Genomic_DNA"/>
</dbReference>
<protein>
    <recommendedName>
        <fullName evidence="2">SAP domain-containing protein</fullName>
    </recommendedName>
</protein>
<dbReference type="PROSITE" id="PS50096">
    <property type="entry name" value="IQ"/>
    <property type="match status" value="1"/>
</dbReference>
<organism evidence="1">
    <name type="scientific">viral metagenome</name>
    <dbReference type="NCBI Taxonomy" id="1070528"/>
    <lineage>
        <taxon>unclassified sequences</taxon>
        <taxon>metagenomes</taxon>
        <taxon>organismal metagenomes</taxon>
    </lineage>
</organism>
<reference evidence="1" key="1">
    <citation type="journal article" date="2020" name="Nature">
        <title>Giant virus diversity and host interactions through global metagenomics.</title>
        <authorList>
            <person name="Schulz F."/>
            <person name="Roux S."/>
            <person name="Paez-Espino D."/>
            <person name="Jungbluth S."/>
            <person name="Walsh D.A."/>
            <person name="Denef V.J."/>
            <person name="McMahon K.D."/>
            <person name="Konstantinidis K.T."/>
            <person name="Eloe-Fadrosh E.A."/>
            <person name="Kyrpides N.C."/>
            <person name="Woyke T."/>
        </authorList>
    </citation>
    <scope>NUCLEOTIDE SEQUENCE</scope>
    <source>
        <strain evidence="1">GVMAG-M-3300023174-182</strain>
    </source>
</reference>
<dbReference type="AlphaFoldDB" id="A0A6C0DIT3"/>
<evidence type="ECO:0008006" key="2">
    <source>
        <dbReference type="Google" id="ProtNLM"/>
    </source>
</evidence>